<evidence type="ECO:0000256" key="1">
    <source>
        <dbReference type="SAM" id="MobiDB-lite"/>
    </source>
</evidence>
<dbReference type="OMA" id="QICRANR"/>
<dbReference type="eggNOG" id="KOG2850">
    <property type="taxonomic scope" value="Eukaryota"/>
</dbReference>
<dbReference type="PhylomeDB" id="B4Q019"/>
<gene>
    <name evidence="3" type="primary">Dyak\GE16832</name>
    <name evidence="3" type="synonym">dyak_GLEANR_18216</name>
    <name evidence="3" type="synonym">GE16832</name>
    <name evidence="3" type="ORF">Dyak_GE16832</name>
</gene>
<name>B4Q019_DROYA</name>
<keyword evidence="4" id="KW-1185">Reference proteome</keyword>
<dbReference type="SUPFAM" id="SSF54106">
    <property type="entry name" value="LysM domain"/>
    <property type="match status" value="1"/>
</dbReference>
<reference evidence="3 4" key="2">
    <citation type="journal article" date="2007" name="PLoS Biol.">
        <title>Principles of genome evolution in the Drosophila melanogaster species group.</title>
        <authorList>
            <person name="Ranz J.M."/>
            <person name="Maurin D."/>
            <person name="Chan Y.S."/>
            <person name="von Grotthuss M."/>
            <person name="Hillier L.W."/>
            <person name="Roote J."/>
            <person name="Ashburner M."/>
            <person name="Bergman C.M."/>
        </authorList>
    </citation>
    <scope>NUCLEOTIDE SEQUENCE [LARGE SCALE GENOMIC DNA]</scope>
    <source>
        <strain evidence="4">Tai18E2 / Tucson 14021-0261.01</strain>
    </source>
</reference>
<reference evidence="3 4" key="1">
    <citation type="journal article" date="2007" name="Nature">
        <title>Evolution of genes and genomes on the Drosophila phylogeny.</title>
        <authorList>
            <consortium name="Drosophila 12 Genomes Consortium"/>
            <person name="Clark A.G."/>
            <person name="Eisen M.B."/>
            <person name="Smith D.R."/>
            <person name="Bergman C.M."/>
            <person name="Oliver B."/>
            <person name="Markow T.A."/>
            <person name="Kaufman T.C."/>
            <person name="Kellis M."/>
            <person name="Gelbart W."/>
            <person name="Iyer V.N."/>
            <person name="Pollard D.A."/>
            <person name="Sackton T.B."/>
            <person name="Larracuente A.M."/>
            <person name="Singh N.D."/>
            <person name="Abad J.P."/>
            <person name="Abt D.N."/>
            <person name="Adryan B."/>
            <person name="Aguade M."/>
            <person name="Akashi H."/>
            <person name="Anderson W.W."/>
            <person name="Aquadro C.F."/>
            <person name="Ardell D.H."/>
            <person name="Arguello R."/>
            <person name="Artieri C.G."/>
            <person name="Barbash D.A."/>
            <person name="Barker D."/>
            <person name="Barsanti P."/>
            <person name="Batterham P."/>
            <person name="Batzoglou S."/>
            <person name="Begun D."/>
            <person name="Bhutkar A."/>
            <person name="Blanco E."/>
            <person name="Bosak S.A."/>
            <person name="Bradley R.K."/>
            <person name="Brand A.D."/>
            <person name="Brent M.R."/>
            <person name="Brooks A.N."/>
            <person name="Brown R.H."/>
            <person name="Butlin R.K."/>
            <person name="Caggese C."/>
            <person name="Calvi B.R."/>
            <person name="Bernardo de Carvalho A."/>
            <person name="Caspi A."/>
            <person name="Castrezana S."/>
            <person name="Celniker S.E."/>
            <person name="Chang J.L."/>
            <person name="Chapple C."/>
            <person name="Chatterji S."/>
            <person name="Chinwalla A."/>
            <person name="Civetta A."/>
            <person name="Clifton S.W."/>
            <person name="Comeron J.M."/>
            <person name="Costello J.C."/>
            <person name="Coyne J.A."/>
            <person name="Daub J."/>
            <person name="David R.G."/>
            <person name="Delcher A.L."/>
            <person name="Delehaunty K."/>
            <person name="Do C.B."/>
            <person name="Ebling H."/>
            <person name="Edwards K."/>
            <person name="Eickbush T."/>
            <person name="Evans J.D."/>
            <person name="Filipski A."/>
            <person name="Findeiss S."/>
            <person name="Freyhult E."/>
            <person name="Fulton L."/>
            <person name="Fulton R."/>
            <person name="Garcia A.C."/>
            <person name="Gardiner A."/>
            <person name="Garfield D.A."/>
            <person name="Garvin B.E."/>
            <person name="Gibson G."/>
            <person name="Gilbert D."/>
            <person name="Gnerre S."/>
            <person name="Godfrey J."/>
            <person name="Good R."/>
            <person name="Gotea V."/>
            <person name="Gravely B."/>
            <person name="Greenberg A.J."/>
            <person name="Griffiths-Jones S."/>
            <person name="Gross S."/>
            <person name="Guigo R."/>
            <person name="Gustafson E.A."/>
            <person name="Haerty W."/>
            <person name="Hahn M.W."/>
            <person name="Halligan D.L."/>
            <person name="Halpern A.L."/>
            <person name="Halter G.M."/>
            <person name="Han M.V."/>
            <person name="Heger A."/>
            <person name="Hillier L."/>
            <person name="Hinrichs A.S."/>
            <person name="Holmes I."/>
            <person name="Hoskins R.A."/>
            <person name="Hubisz M.J."/>
            <person name="Hultmark D."/>
            <person name="Huntley M.A."/>
            <person name="Jaffe D.B."/>
            <person name="Jagadeeshan S."/>
            <person name="Jeck W.R."/>
            <person name="Johnson J."/>
            <person name="Jones C.D."/>
            <person name="Jordan W.C."/>
            <person name="Karpen G.H."/>
            <person name="Kataoka E."/>
            <person name="Keightley P.D."/>
            <person name="Kheradpour P."/>
            <person name="Kirkness E.F."/>
            <person name="Koerich L.B."/>
            <person name="Kristiansen K."/>
            <person name="Kudrna D."/>
            <person name="Kulathinal R.J."/>
            <person name="Kumar S."/>
            <person name="Kwok R."/>
            <person name="Lander E."/>
            <person name="Langley C.H."/>
            <person name="Lapoint R."/>
            <person name="Lazzaro B.P."/>
            <person name="Lee S.J."/>
            <person name="Levesque L."/>
            <person name="Li R."/>
            <person name="Lin C.F."/>
            <person name="Lin M.F."/>
            <person name="Lindblad-Toh K."/>
            <person name="Llopart A."/>
            <person name="Long M."/>
            <person name="Low L."/>
            <person name="Lozovsky E."/>
            <person name="Lu J."/>
            <person name="Luo M."/>
            <person name="Machado C.A."/>
            <person name="Makalowski W."/>
            <person name="Marzo M."/>
            <person name="Matsuda M."/>
            <person name="Matzkin L."/>
            <person name="McAllister B."/>
            <person name="McBride C.S."/>
            <person name="McKernan B."/>
            <person name="McKernan K."/>
            <person name="Mendez-Lago M."/>
            <person name="Minx P."/>
            <person name="Mollenhauer M.U."/>
            <person name="Montooth K."/>
            <person name="Mount S.M."/>
            <person name="Mu X."/>
            <person name="Myers E."/>
            <person name="Negre B."/>
            <person name="Newfeld S."/>
            <person name="Nielsen R."/>
            <person name="Noor M.A."/>
            <person name="O'Grady P."/>
            <person name="Pachter L."/>
            <person name="Papaceit M."/>
            <person name="Parisi M.J."/>
            <person name="Parisi M."/>
            <person name="Parts L."/>
            <person name="Pedersen J.S."/>
            <person name="Pesole G."/>
            <person name="Phillippy A.M."/>
            <person name="Ponting C.P."/>
            <person name="Pop M."/>
            <person name="Porcelli D."/>
            <person name="Powell J.R."/>
            <person name="Prohaska S."/>
            <person name="Pruitt K."/>
            <person name="Puig M."/>
            <person name="Quesneville H."/>
            <person name="Ram K.R."/>
            <person name="Rand D."/>
            <person name="Rasmussen M.D."/>
            <person name="Reed L.K."/>
            <person name="Reenan R."/>
            <person name="Reily A."/>
            <person name="Remington K.A."/>
            <person name="Rieger T.T."/>
            <person name="Ritchie M.G."/>
            <person name="Robin C."/>
            <person name="Rogers Y.H."/>
            <person name="Rohde C."/>
            <person name="Rozas J."/>
            <person name="Rubenfield M.J."/>
            <person name="Ruiz A."/>
            <person name="Russo S."/>
            <person name="Salzberg S.L."/>
            <person name="Sanchez-Gracia A."/>
            <person name="Saranga D.J."/>
            <person name="Sato H."/>
            <person name="Schaeffer S.W."/>
            <person name="Schatz M.C."/>
            <person name="Schlenke T."/>
            <person name="Schwartz R."/>
            <person name="Segarra C."/>
            <person name="Singh R.S."/>
            <person name="Sirot L."/>
            <person name="Sirota M."/>
            <person name="Sisneros N.B."/>
            <person name="Smith C.D."/>
            <person name="Smith T.F."/>
            <person name="Spieth J."/>
            <person name="Stage D.E."/>
            <person name="Stark A."/>
            <person name="Stephan W."/>
            <person name="Strausberg R.L."/>
            <person name="Strempel S."/>
            <person name="Sturgill D."/>
            <person name="Sutton G."/>
            <person name="Sutton G.G."/>
            <person name="Tao W."/>
            <person name="Teichmann S."/>
            <person name="Tobari Y.N."/>
            <person name="Tomimura Y."/>
            <person name="Tsolas J.M."/>
            <person name="Valente V.L."/>
            <person name="Venter E."/>
            <person name="Venter J.C."/>
            <person name="Vicario S."/>
            <person name="Vieira F.G."/>
            <person name="Vilella A.J."/>
            <person name="Villasante A."/>
            <person name="Walenz B."/>
            <person name="Wang J."/>
            <person name="Wasserman M."/>
            <person name="Watts T."/>
            <person name="Wilson D."/>
            <person name="Wilson R.K."/>
            <person name="Wing R.A."/>
            <person name="Wolfner M.F."/>
            <person name="Wong A."/>
            <person name="Wong G.K."/>
            <person name="Wu C.I."/>
            <person name="Wu G."/>
            <person name="Yamamoto D."/>
            <person name="Yang H.P."/>
            <person name="Yang S.P."/>
            <person name="Yorke J.A."/>
            <person name="Yoshida K."/>
            <person name="Zdobnov E."/>
            <person name="Zhang P."/>
            <person name="Zhang Y."/>
            <person name="Zimin A.V."/>
            <person name="Baldwin J."/>
            <person name="Abdouelleil A."/>
            <person name="Abdulkadir J."/>
            <person name="Abebe A."/>
            <person name="Abera B."/>
            <person name="Abreu J."/>
            <person name="Acer S.C."/>
            <person name="Aftuck L."/>
            <person name="Alexander A."/>
            <person name="An P."/>
            <person name="Anderson E."/>
            <person name="Anderson S."/>
            <person name="Arachi H."/>
            <person name="Azer M."/>
            <person name="Bachantsang P."/>
            <person name="Barry A."/>
            <person name="Bayul T."/>
            <person name="Berlin A."/>
            <person name="Bessette D."/>
            <person name="Bloom T."/>
            <person name="Blye J."/>
            <person name="Boguslavskiy L."/>
            <person name="Bonnet C."/>
            <person name="Boukhgalter B."/>
            <person name="Bourzgui I."/>
            <person name="Brown A."/>
            <person name="Cahill P."/>
            <person name="Channer S."/>
            <person name="Cheshatsang Y."/>
            <person name="Chuda L."/>
            <person name="Citroen M."/>
            <person name="Collymore A."/>
            <person name="Cooke P."/>
            <person name="Costello M."/>
            <person name="D'Aco K."/>
            <person name="Daza R."/>
            <person name="De Haan G."/>
            <person name="DeGray S."/>
            <person name="DeMaso C."/>
            <person name="Dhargay N."/>
            <person name="Dooley K."/>
            <person name="Dooley E."/>
            <person name="Doricent M."/>
            <person name="Dorje P."/>
            <person name="Dorjee K."/>
            <person name="Dupes A."/>
            <person name="Elong R."/>
            <person name="Falk J."/>
            <person name="Farina A."/>
            <person name="Faro S."/>
            <person name="Ferguson D."/>
            <person name="Fisher S."/>
            <person name="Foley C.D."/>
            <person name="Franke A."/>
            <person name="Friedrich D."/>
            <person name="Gadbois L."/>
            <person name="Gearin G."/>
            <person name="Gearin C.R."/>
            <person name="Giannoukos G."/>
            <person name="Goode T."/>
            <person name="Graham J."/>
            <person name="Grandbois E."/>
            <person name="Grewal S."/>
            <person name="Gyaltsen K."/>
            <person name="Hafez N."/>
            <person name="Hagos B."/>
            <person name="Hall J."/>
            <person name="Henson C."/>
            <person name="Hollinger A."/>
            <person name="Honan T."/>
            <person name="Huard M.D."/>
            <person name="Hughes L."/>
            <person name="Hurhula B."/>
            <person name="Husby M.E."/>
            <person name="Kamat A."/>
            <person name="Kanga B."/>
            <person name="Kashin S."/>
            <person name="Khazanovich D."/>
            <person name="Kisner P."/>
            <person name="Lance K."/>
            <person name="Lara M."/>
            <person name="Lee W."/>
            <person name="Lennon N."/>
            <person name="Letendre F."/>
            <person name="LeVine R."/>
            <person name="Lipovsky A."/>
            <person name="Liu X."/>
            <person name="Liu J."/>
            <person name="Liu S."/>
            <person name="Lokyitsang T."/>
            <person name="Lokyitsang Y."/>
            <person name="Lubonja R."/>
            <person name="Lui A."/>
            <person name="MacDonald P."/>
            <person name="Magnisalis V."/>
            <person name="Maru K."/>
            <person name="Matthews C."/>
            <person name="McCusker W."/>
            <person name="McDonough S."/>
            <person name="Mehta T."/>
            <person name="Meldrim J."/>
            <person name="Meneus L."/>
            <person name="Mihai O."/>
            <person name="Mihalev A."/>
            <person name="Mihova T."/>
            <person name="Mittelman R."/>
            <person name="Mlenga V."/>
            <person name="Montmayeur A."/>
            <person name="Mulrain L."/>
            <person name="Navidi A."/>
            <person name="Naylor J."/>
            <person name="Negash T."/>
            <person name="Nguyen T."/>
            <person name="Nguyen N."/>
            <person name="Nicol R."/>
            <person name="Norbu C."/>
            <person name="Norbu N."/>
            <person name="Novod N."/>
            <person name="O'Neill B."/>
            <person name="Osman S."/>
            <person name="Markiewicz E."/>
            <person name="Oyono O.L."/>
            <person name="Patti C."/>
            <person name="Phunkhang P."/>
            <person name="Pierre F."/>
            <person name="Priest M."/>
            <person name="Raghuraman S."/>
            <person name="Rege F."/>
            <person name="Reyes R."/>
            <person name="Rise C."/>
            <person name="Rogov P."/>
            <person name="Ross K."/>
            <person name="Ryan E."/>
            <person name="Settipalli S."/>
            <person name="Shea T."/>
            <person name="Sherpa N."/>
            <person name="Shi L."/>
            <person name="Shih D."/>
            <person name="Sparrow T."/>
            <person name="Spaulding J."/>
            <person name="Stalker J."/>
            <person name="Stange-Thomann N."/>
            <person name="Stavropoulos S."/>
            <person name="Stone C."/>
            <person name="Strader C."/>
            <person name="Tesfaye S."/>
            <person name="Thomson T."/>
            <person name="Thoulutsang Y."/>
            <person name="Thoulutsang D."/>
            <person name="Topham K."/>
            <person name="Topping I."/>
            <person name="Tsamla T."/>
            <person name="Vassiliev H."/>
            <person name="Vo A."/>
            <person name="Wangchuk T."/>
            <person name="Wangdi T."/>
            <person name="Weiand M."/>
            <person name="Wilkinson J."/>
            <person name="Wilson A."/>
            <person name="Yadav S."/>
            <person name="Young G."/>
            <person name="Yu Q."/>
            <person name="Zembek L."/>
            <person name="Zhong D."/>
            <person name="Zimmer A."/>
            <person name="Zwirko Z."/>
            <person name="Jaffe D.B."/>
            <person name="Alvarez P."/>
            <person name="Brockman W."/>
            <person name="Butler J."/>
            <person name="Chin C."/>
            <person name="Gnerre S."/>
            <person name="Grabherr M."/>
            <person name="Kleber M."/>
            <person name="Mauceli E."/>
            <person name="MacCallum I."/>
        </authorList>
    </citation>
    <scope>NUCLEOTIDE SEQUENCE [LARGE SCALE GENOMIC DNA]</scope>
    <source>
        <strain evidence="4">Tai18E2 / Tucson 14021-0261.01</strain>
    </source>
</reference>
<feature type="region of interest" description="Disordered" evidence="1">
    <location>
        <begin position="93"/>
        <end position="119"/>
    </location>
</feature>
<dbReference type="HOGENOM" id="CLU_1961871_0_0_1"/>
<dbReference type="InterPro" id="IPR036779">
    <property type="entry name" value="LysM_dom_sf"/>
</dbReference>
<evidence type="ECO:0000259" key="2">
    <source>
        <dbReference type="Pfam" id="PF01476"/>
    </source>
</evidence>
<dbReference type="OrthoDB" id="2107166at2759"/>
<sequence>MTSLPDDQGPNICNCRRMQTECWIRHSISAEDTMTRLALKYDTSIGHICRANRMHRLDVLQARHHVWVPIPRRQFQIASPQKPQCHKSAQIPARAEKPNLPPHFYRQSDPNPNAFADDGDPLLVITEIK</sequence>
<proteinExistence type="predicted"/>
<dbReference type="Pfam" id="PF01476">
    <property type="entry name" value="LysM"/>
    <property type="match status" value="1"/>
</dbReference>
<dbReference type="InterPro" id="IPR018392">
    <property type="entry name" value="LysM"/>
</dbReference>
<feature type="domain" description="LysM" evidence="2">
    <location>
        <begin position="28"/>
        <end position="69"/>
    </location>
</feature>
<dbReference type="Proteomes" id="UP000002282">
    <property type="component" value="Chromosome X"/>
</dbReference>
<evidence type="ECO:0000313" key="3">
    <source>
        <dbReference type="EMBL" id="EDX01171.1"/>
    </source>
</evidence>
<dbReference type="EMBL" id="CM000162">
    <property type="protein sequence ID" value="EDX01171.1"/>
    <property type="molecule type" value="Genomic_DNA"/>
</dbReference>
<evidence type="ECO:0000313" key="4">
    <source>
        <dbReference type="Proteomes" id="UP000002282"/>
    </source>
</evidence>
<accession>B4Q019</accession>
<organism evidence="3 4">
    <name type="scientific">Drosophila yakuba</name>
    <name type="common">Fruit fly</name>
    <dbReference type="NCBI Taxonomy" id="7245"/>
    <lineage>
        <taxon>Eukaryota</taxon>
        <taxon>Metazoa</taxon>
        <taxon>Ecdysozoa</taxon>
        <taxon>Arthropoda</taxon>
        <taxon>Hexapoda</taxon>
        <taxon>Insecta</taxon>
        <taxon>Pterygota</taxon>
        <taxon>Neoptera</taxon>
        <taxon>Endopterygota</taxon>
        <taxon>Diptera</taxon>
        <taxon>Brachycera</taxon>
        <taxon>Muscomorpha</taxon>
        <taxon>Ephydroidea</taxon>
        <taxon>Drosophilidae</taxon>
        <taxon>Drosophila</taxon>
        <taxon>Sophophora</taxon>
    </lineage>
</organism>
<dbReference type="Gene3D" id="3.10.350.10">
    <property type="entry name" value="LysM domain"/>
    <property type="match status" value="1"/>
</dbReference>
<dbReference type="KEGG" id="dya:Dyak_GE16832"/>
<protein>
    <recommendedName>
        <fullName evidence="2">LysM domain-containing protein</fullName>
    </recommendedName>
</protein>
<dbReference type="AlphaFoldDB" id="B4Q019"/>